<dbReference type="FunFam" id="3.40.50.1970:FF:000001">
    <property type="entry name" value="3-dehydroquinate synthase"/>
    <property type="match status" value="1"/>
</dbReference>
<evidence type="ECO:0000256" key="9">
    <source>
        <dbReference type="ARBA" id="ARBA00022490"/>
    </source>
</evidence>
<dbReference type="Gene3D" id="1.20.1090.10">
    <property type="entry name" value="Dehydroquinate synthase-like - alpha domain"/>
    <property type="match status" value="1"/>
</dbReference>
<dbReference type="HAMAP" id="MF_00110">
    <property type="entry name" value="DHQ_synthase"/>
    <property type="match status" value="1"/>
</dbReference>
<reference evidence="21 22" key="1">
    <citation type="journal article" date="2016" name="Int. J. Syst. Evol. Microbiol.">
        <title>Paraphotobacterium marinum gen. nov., sp. nov., a member of the family Vibrionaceae, isolated from surface seawater.</title>
        <authorList>
            <person name="Huang Z."/>
            <person name="Dong C."/>
            <person name="Shao Z."/>
        </authorList>
    </citation>
    <scope>NUCLEOTIDE SEQUENCE [LARGE SCALE GENOMIC DNA]</scope>
    <source>
        <strain evidence="21 22">NSCS20N07D</strain>
    </source>
</reference>
<evidence type="ECO:0000256" key="14">
    <source>
        <dbReference type="ARBA" id="ARBA00023027"/>
    </source>
</evidence>
<evidence type="ECO:0000256" key="16">
    <source>
        <dbReference type="ARBA" id="ARBA00023239"/>
    </source>
</evidence>
<evidence type="ECO:0000256" key="18">
    <source>
        <dbReference type="HAMAP-Rule" id="MF_00110"/>
    </source>
</evidence>
<keyword evidence="16 18" id="KW-0456">Lyase</keyword>
<dbReference type="GO" id="GO:0009423">
    <property type="term" value="P:chorismate biosynthetic process"/>
    <property type="evidence" value="ECO:0007669"/>
    <property type="project" value="UniProtKB-UniRule"/>
</dbReference>
<dbReference type="InterPro" id="IPR030960">
    <property type="entry name" value="DHQS/DOIS_N"/>
</dbReference>
<dbReference type="Pfam" id="PF01761">
    <property type="entry name" value="DHQ_synthase"/>
    <property type="match status" value="1"/>
</dbReference>
<accession>A0A220VDJ2</accession>
<dbReference type="AlphaFoldDB" id="A0A220VDJ2"/>
<dbReference type="CDD" id="cd08195">
    <property type="entry name" value="DHQS"/>
    <property type="match status" value="1"/>
</dbReference>
<evidence type="ECO:0000256" key="5">
    <source>
        <dbReference type="ARBA" id="ARBA00004661"/>
    </source>
</evidence>
<dbReference type="SUPFAM" id="SSF56796">
    <property type="entry name" value="Dehydroquinate synthase-like"/>
    <property type="match status" value="1"/>
</dbReference>
<feature type="domain" description="3-dehydroquinate synthase C-terminal" evidence="20">
    <location>
        <begin position="182"/>
        <end position="327"/>
    </location>
</feature>
<keyword evidence="13 18" id="KW-0862">Zinc</keyword>
<dbReference type="GO" id="GO:0009073">
    <property type="term" value="P:aromatic amino acid family biosynthetic process"/>
    <property type="evidence" value="ECO:0007669"/>
    <property type="project" value="UniProtKB-KW"/>
</dbReference>
<evidence type="ECO:0000313" key="22">
    <source>
        <dbReference type="Proteomes" id="UP000242175"/>
    </source>
</evidence>
<comment type="cofactor">
    <cofactor evidence="2 18">
        <name>NAD(+)</name>
        <dbReference type="ChEBI" id="CHEBI:57540"/>
    </cofactor>
</comment>
<comment type="function">
    <text evidence="3 18">Catalyzes the conversion of 3-deoxy-D-arabino-heptulosonate 7-phosphate (DAHP) to dehydroquinate (DHQ).</text>
</comment>
<evidence type="ECO:0000259" key="20">
    <source>
        <dbReference type="Pfam" id="PF24621"/>
    </source>
</evidence>
<dbReference type="RefSeq" id="WP_089072933.1">
    <property type="nucleotide sequence ID" value="NZ_CBCSAM010000009.1"/>
</dbReference>
<name>A0A220VDJ2_9GAMM</name>
<evidence type="ECO:0000256" key="2">
    <source>
        <dbReference type="ARBA" id="ARBA00001911"/>
    </source>
</evidence>
<dbReference type="PIRSF" id="PIRSF001455">
    <property type="entry name" value="DHQ_synth"/>
    <property type="match status" value="1"/>
</dbReference>
<evidence type="ECO:0000256" key="11">
    <source>
        <dbReference type="ARBA" id="ARBA00022723"/>
    </source>
</evidence>
<dbReference type="OrthoDB" id="9806583at2"/>
<organism evidence="21 22">
    <name type="scientific">Paraphotobacterium marinum</name>
    <dbReference type="NCBI Taxonomy" id="1755811"/>
    <lineage>
        <taxon>Bacteria</taxon>
        <taxon>Pseudomonadati</taxon>
        <taxon>Pseudomonadota</taxon>
        <taxon>Gammaproteobacteria</taxon>
        <taxon>Vibrionales</taxon>
        <taxon>Vibrionaceae</taxon>
        <taxon>Paraphotobacterium</taxon>
    </lineage>
</organism>
<feature type="binding site" evidence="18">
    <location>
        <begin position="106"/>
        <end position="110"/>
    </location>
    <ligand>
        <name>NAD(+)</name>
        <dbReference type="ChEBI" id="CHEBI:57540"/>
    </ligand>
</feature>
<comment type="caution">
    <text evidence="18">Lacks conserved residue(s) required for the propagation of feature annotation.</text>
</comment>
<evidence type="ECO:0000256" key="12">
    <source>
        <dbReference type="ARBA" id="ARBA00022741"/>
    </source>
</evidence>
<evidence type="ECO:0000256" key="13">
    <source>
        <dbReference type="ARBA" id="ARBA00022833"/>
    </source>
</evidence>
<evidence type="ECO:0000256" key="3">
    <source>
        <dbReference type="ARBA" id="ARBA00003485"/>
    </source>
</evidence>
<feature type="binding site" evidence="18">
    <location>
        <position position="265"/>
    </location>
    <ligand>
        <name>Zn(2+)</name>
        <dbReference type="ChEBI" id="CHEBI:29105"/>
    </ligand>
</feature>
<dbReference type="Gene3D" id="3.40.50.1970">
    <property type="match status" value="1"/>
</dbReference>
<evidence type="ECO:0000256" key="7">
    <source>
        <dbReference type="ARBA" id="ARBA00013031"/>
    </source>
</evidence>
<gene>
    <name evidence="18" type="primary">aroB</name>
    <name evidence="21" type="ORF">CF386_02650</name>
</gene>
<evidence type="ECO:0000256" key="8">
    <source>
        <dbReference type="ARBA" id="ARBA00017684"/>
    </source>
</evidence>
<feature type="domain" description="3-dehydroquinate synthase N-terminal" evidence="19">
    <location>
        <begin position="68"/>
        <end position="179"/>
    </location>
</feature>
<keyword evidence="22" id="KW-1185">Reference proteome</keyword>
<dbReference type="GO" id="GO:0046872">
    <property type="term" value="F:metal ion binding"/>
    <property type="evidence" value="ECO:0007669"/>
    <property type="project" value="UniProtKB-KW"/>
</dbReference>
<evidence type="ECO:0000256" key="15">
    <source>
        <dbReference type="ARBA" id="ARBA00023141"/>
    </source>
</evidence>
<evidence type="ECO:0000259" key="19">
    <source>
        <dbReference type="Pfam" id="PF01761"/>
    </source>
</evidence>
<dbReference type="InterPro" id="IPR030963">
    <property type="entry name" value="DHQ_synth_fam"/>
</dbReference>
<dbReference type="InterPro" id="IPR056179">
    <property type="entry name" value="DHQS_C"/>
</dbReference>
<keyword evidence="14 18" id="KW-0520">NAD</keyword>
<comment type="catalytic activity">
    <reaction evidence="1 18">
        <text>7-phospho-2-dehydro-3-deoxy-D-arabino-heptonate = 3-dehydroquinate + phosphate</text>
        <dbReference type="Rhea" id="RHEA:21968"/>
        <dbReference type="ChEBI" id="CHEBI:32364"/>
        <dbReference type="ChEBI" id="CHEBI:43474"/>
        <dbReference type="ChEBI" id="CHEBI:58394"/>
        <dbReference type="EC" id="4.2.3.4"/>
    </reaction>
</comment>
<feature type="binding site" evidence="18">
    <location>
        <begin position="130"/>
        <end position="131"/>
    </location>
    <ligand>
        <name>NAD(+)</name>
        <dbReference type="ChEBI" id="CHEBI:57540"/>
    </ligand>
</feature>
<dbReference type="NCBIfam" id="TIGR01357">
    <property type="entry name" value="aroB"/>
    <property type="match status" value="1"/>
</dbReference>
<dbReference type="Proteomes" id="UP000242175">
    <property type="component" value="Chromosome large"/>
</dbReference>
<dbReference type="KEGG" id="pmai:CF386_02650"/>
<sequence length="364" mass="40811">MESLNVNLGDRSYPIIIDRDILKLPKTFEQFVAQKSKILIVSNETISPLYVDRVKNALKPSNIPIDTFVLPDGERYKNLNYFGKLISFLLENHYGRDSILIALGGGVIGDLVGFVASCYMRGIDFIQVPTSLLAQVDSSVGGKTAVNHPLGKNMIGAFYQPKAVIIDTEVLRSLDNRHFYAGLAEIIKYGIIHQNDFFEWLEANINRILAYDASALQTAIQISCQIKSDIVREDEKEQSIRAYLNLGHTFGHAIEAELGYGNILHGEAVAIGILIACRISVNKNLLSENQYLQILNLIKKCNLPHLTPKQMKSASLFWKHMVLDKKVLNNKIRFIIPVKIGSVEIQNNINEEDIQIAIDYIISS</sequence>
<dbReference type="InterPro" id="IPR016037">
    <property type="entry name" value="DHQ_synth_AroB"/>
</dbReference>
<dbReference type="Pfam" id="PF24621">
    <property type="entry name" value="DHQS_C"/>
    <property type="match status" value="1"/>
</dbReference>
<evidence type="ECO:0000256" key="17">
    <source>
        <dbReference type="ARBA" id="ARBA00023285"/>
    </source>
</evidence>
<proteinExistence type="inferred from homology"/>
<dbReference type="InterPro" id="IPR050071">
    <property type="entry name" value="Dehydroquinate_synthase"/>
</dbReference>
<evidence type="ECO:0000256" key="1">
    <source>
        <dbReference type="ARBA" id="ARBA00001393"/>
    </source>
</evidence>
<keyword evidence="11 18" id="KW-0479">Metal-binding</keyword>
<keyword evidence="10 18" id="KW-0028">Amino-acid biosynthesis</keyword>
<evidence type="ECO:0000256" key="10">
    <source>
        <dbReference type="ARBA" id="ARBA00022605"/>
    </source>
</evidence>
<keyword evidence="17 18" id="KW-0170">Cobalt</keyword>
<evidence type="ECO:0000313" key="21">
    <source>
        <dbReference type="EMBL" id="ASK78023.1"/>
    </source>
</evidence>
<keyword evidence="15 18" id="KW-0057">Aromatic amino acid biosynthesis</keyword>
<comment type="subcellular location">
    <subcellularLocation>
        <location evidence="4 18">Cytoplasm</location>
    </subcellularLocation>
</comment>
<feature type="binding site" evidence="18">
    <location>
        <begin position="72"/>
        <end position="77"/>
    </location>
    <ligand>
        <name>NAD(+)</name>
        <dbReference type="ChEBI" id="CHEBI:57540"/>
    </ligand>
</feature>
<comment type="cofactor">
    <cofactor evidence="18">
        <name>Co(2+)</name>
        <dbReference type="ChEBI" id="CHEBI:48828"/>
    </cofactor>
    <cofactor evidence="18">
        <name>Zn(2+)</name>
        <dbReference type="ChEBI" id="CHEBI:29105"/>
    </cofactor>
    <text evidence="18">Binds 1 divalent metal cation per subunit. Can use either Co(2+) or Zn(2+).</text>
</comment>
<comment type="pathway">
    <text evidence="5 18">Metabolic intermediate biosynthesis; chorismate biosynthesis; chorismate from D-erythrose 4-phosphate and phosphoenolpyruvate: step 2/7.</text>
</comment>
<dbReference type="GO" id="GO:0005737">
    <property type="term" value="C:cytoplasm"/>
    <property type="evidence" value="ECO:0007669"/>
    <property type="project" value="UniProtKB-SubCell"/>
</dbReference>
<dbReference type="GO" id="GO:0000166">
    <property type="term" value="F:nucleotide binding"/>
    <property type="evidence" value="ECO:0007669"/>
    <property type="project" value="UniProtKB-KW"/>
</dbReference>
<dbReference type="PANTHER" id="PTHR43622">
    <property type="entry name" value="3-DEHYDROQUINATE SYNTHASE"/>
    <property type="match status" value="1"/>
</dbReference>
<evidence type="ECO:0000256" key="6">
    <source>
        <dbReference type="ARBA" id="ARBA00005412"/>
    </source>
</evidence>
<dbReference type="GO" id="GO:0008652">
    <property type="term" value="P:amino acid biosynthetic process"/>
    <property type="evidence" value="ECO:0007669"/>
    <property type="project" value="UniProtKB-KW"/>
</dbReference>
<keyword evidence="12 18" id="KW-0547">Nucleotide-binding</keyword>
<dbReference type="EMBL" id="CP022355">
    <property type="protein sequence ID" value="ASK78023.1"/>
    <property type="molecule type" value="Genomic_DNA"/>
</dbReference>
<feature type="binding site" evidence="18">
    <location>
        <position position="185"/>
    </location>
    <ligand>
        <name>Zn(2+)</name>
        <dbReference type="ChEBI" id="CHEBI:29105"/>
    </ligand>
</feature>
<evidence type="ECO:0000256" key="4">
    <source>
        <dbReference type="ARBA" id="ARBA00004496"/>
    </source>
</evidence>
<dbReference type="UniPathway" id="UPA00053">
    <property type="reaction ID" value="UER00085"/>
</dbReference>
<keyword evidence="9 18" id="KW-0963">Cytoplasm</keyword>
<dbReference type="EC" id="4.2.3.4" evidence="7 18"/>
<feature type="binding site" evidence="18">
    <location>
        <position position="143"/>
    </location>
    <ligand>
        <name>NAD(+)</name>
        <dbReference type="ChEBI" id="CHEBI:57540"/>
    </ligand>
</feature>
<comment type="similarity">
    <text evidence="6 18">Belongs to the sugar phosphate cyclases superfamily. Dehydroquinate synthase family.</text>
</comment>
<protein>
    <recommendedName>
        <fullName evidence="8 18">3-dehydroquinate synthase</fullName>
        <shortName evidence="18">DHQS</shortName>
        <ecNumber evidence="7 18">4.2.3.4</ecNumber>
    </recommendedName>
</protein>
<feature type="binding site" evidence="18">
    <location>
        <position position="152"/>
    </location>
    <ligand>
        <name>NAD(+)</name>
        <dbReference type="ChEBI" id="CHEBI:57540"/>
    </ligand>
</feature>
<dbReference type="PANTHER" id="PTHR43622:SF7">
    <property type="entry name" value="3-DEHYDROQUINATE SYNTHASE, CHLOROPLASTIC"/>
    <property type="match status" value="1"/>
</dbReference>
<dbReference type="GO" id="GO:0003856">
    <property type="term" value="F:3-dehydroquinate synthase activity"/>
    <property type="evidence" value="ECO:0007669"/>
    <property type="project" value="UniProtKB-UniRule"/>
</dbReference>
<feature type="binding site" evidence="18">
    <location>
        <position position="248"/>
    </location>
    <ligand>
        <name>Zn(2+)</name>
        <dbReference type="ChEBI" id="CHEBI:29105"/>
    </ligand>
</feature>